<keyword evidence="2" id="KW-0255">Endonuclease</keyword>
<dbReference type="GO" id="GO:0004519">
    <property type="term" value="F:endonuclease activity"/>
    <property type="evidence" value="ECO:0007669"/>
    <property type="project" value="UniProtKB-KW"/>
</dbReference>
<sequence>MGFGGGNLANGHMTKTTGDGGIDGIIHEDALGLDAVYIQAKRYAPDNKISRPDIQRFVGSLTGESATKGVFVTTSDFSKDAQDYVSRVQQRIVLINGQRLADLMLQHGVGVRVRATYSIQSIDEDYFA</sequence>
<dbReference type="InterPro" id="IPR011335">
    <property type="entry name" value="Restrct_endonuc-II-like"/>
</dbReference>
<accession>A0ABT2ZCE6</accession>
<dbReference type="Pfam" id="PF04471">
    <property type="entry name" value="Mrr_cat"/>
    <property type="match status" value="1"/>
</dbReference>
<evidence type="ECO:0000313" key="3">
    <source>
        <dbReference type="Proteomes" id="UP001652542"/>
    </source>
</evidence>
<dbReference type="InterPro" id="IPR011856">
    <property type="entry name" value="tRNA_endonuc-like_dom_sf"/>
</dbReference>
<protein>
    <submittedName>
        <fullName evidence="2">Restriction endonuclease</fullName>
        <ecNumber evidence="2">3.1.21.-</ecNumber>
    </submittedName>
</protein>
<dbReference type="PANTHER" id="PTHR30015:SF7">
    <property type="entry name" value="TYPE IV METHYL-DIRECTED RESTRICTION ENZYME ECOKMRR"/>
    <property type="match status" value="1"/>
</dbReference>
<name>A0ABT2ZCE6_9RHOB</name>
<keyword evidence="2" id="KW-0540">Nuclease</keyword>
<organism evidence="2 3">
    <name type="scientific">Albidovulum marisflavi</name>
    <dbReference type="NCBI Taxonomy" id="2984159"/>
    <lineage>
        <taxon>Bacteria</taxon>
        <taxon>Pseudomonadati</taxon>
        <taxon>Pseudomonadota</taxon>
        <taxon>Alphaproteobacteria</taxon>
        <taxon>Rhodobacterales</taxon>
        <taxon>Paracoccaceae</taxon>
        <taxon>Albidovulum</taxon>
    </lineage>
</organism>
<feature type="domain" description="Restriction endonuclease type IV Mrr" evidence="1">
    <location>
        <begin position="12"/>
        <end position="104"/>
    </location>
</feature>
<dbReference type="Proteomes" id="UP001652542">
    <property type="component" value="Unassembled WGS sequence"/>
</dbReference>
<dbReference type="EMBL" id="JAOWKY010000002">
    <property type="protein sequence ID" value="MCV2868823.1"/>
    <property type="molecule type" value="Genomic_DNA"/>
</dbReference>
<keyword evidence="2" id="KW-0378">Hydrolase</keyword>
<dbReference type="InterPro" id="IPR007560">
    <property type="entry name" value="Restrct_endonuc_IV_Mrr"/>
</dbReference>
<keyword evidence="3" id="KW-1185">Reference proteome</keyword>
<dbReference type="GO" id="GO:0016787">
    <property type="term" value="F:hydrolase activity"/>
    <property type="evidence" value="ECO:0007669"/>
    <property type="project" value="UniProtKB-KW"/>
</dbReference>
<dbReference type="RefSeq" id="WP_263734953.1">
    <property type="nucleotide sequence ID" value="NZ_JAOWKY010000002.1"/>
</dbReference>
<proteinExistence type="predicted"/>
<dbReference type="Gene3D" id="3.40.1350.10">
    <property type="match status" value="1"/>
</dbReference>
<dbReference type="InterPro" id="IPR052906">
    <property type="entry name" value="Type_IV_Methyl-Rstrct_Enzyme"/>
</dbReference>
<dbReference type="PANTHER" id="PTHR30015">
    <property type="entry name" value="MRR RESTRICTION SYSTEM PROTEIN"/>
    <property type="match status" value="1"/>
</dbReference>
<gene>
    <name evidence="2" type="ORF">OEW28_09305</name>
</gene>
<evidence type="ECO:0000313" key="2">
    <source>
        <dbReference type="EMBL" id="MCV2868823.1"/>
    </source>
</evidence>
<dbReference type="SUPFAM" id="SSF52980">
    <property type="entry name" value="Restriction endonuclease-like"/>
    <property type="match status" value="1"/>
</dbReference>
<dbReference type="EC" id="3.1.21.-" evidence="2"/>
<comment type="caution">
    <text evidence="2">The sequence shown here is derived from an EMBL/GenBank/DDBJ whole genome shotgun (WGS) entry which is preliminary data.</text>
</comment>
<evidence type="ECO:0000259" key="1">
    <source>
        <dbReference type="Pfam" id="PF04471"/>
    </source>
</evidence>
<reference evidence="2 3" key="1">
    <citation type="submission" date="2022-10" db="EMBL/GenBank/DDBJ databases">
        <title>Defluviimonas sp. nov., isolated from ocean surface water.</title>
        <authorList>
            <person name="He W."/>
            <person name="Wang L."/>
            <person name="Zhang D.-F."/>
        </authorList>
    </citation>
    <scope>NUCLEOTIDE SEQUENCE [LARGE SCALE GENOMIC DNA]</scope>
    <source>
        <strain evidence="2 3">WL0002</strain>
    </source>
</reference>